<evidence type="ECO:0000256" key="4">
    <source>
        <dbReference type="ARBA" id="ARBA00022475"/>
    </source>
</evidence>
<dbReference type="EC" id="2.5.1.141" evidence="3 14"/>
<reference evidence="16" key="1">
    <citation type="submission" date="2020-10" db="EMBL/GenBank/DDBJ databases">
        <title>Sequencing the genomes of 1000 actinobacteria strains.</title>
        <authorList>
            <person name="Klenk H.-P."/>
        </authorList>
    </citation>
    <scope>NUCLEOTIDE SEQUENCE</scope>
    <source>
        <strain evidence="16">DSM 45354</strain>
    </source>
</reference>
<dbReference type="GO" id="GO:0005886">
    <property type="term" value="C:plasma membrane"/>
    <property type="evidence" value="ECO:0007669"/>
    <property type="project" value="UniProtKB-SubCell"/>
</dbReference>
<evidence type="ECO:0000313" key="16">
    <source>
        <dbReference type="EMBL" id="MBE1611066.1"/>
    </source>
</evidence>
<feature type="transmembrane region" description="Helical" evidence="14">
    <location>
        <begin position="235"/>
        <end position="255"/>
    </location>
</feature>
<dbReference type="GO" id="GO:0008495">
    <property type="term" value="F:protoheme IX farnesyltransferase activity"/>
    <property type="evidence" value="ECO:0007669"/>
    <property type="project" value="UniProtKB-UniRule"/>
</dbReference>
<evidence type="ECO:0000313" key="17">
    <source>
        <dbReference type="Proteomes" id="UP000638648"/>
    </source>
</evidence>
<evidence type="ECO:0000256" key="15">
    <source>
        <dbReference type="SAM" id="MobiDB-lite"/>
    </source>
</evidence>
<feature type="region of interest" description="Disordered" evidence="15">
    <location>
        <begin position="1"/>
        <end position="23"/>
    </location>
</feature>
<evidence type="ECO:0000256" key="1">
    <source>
        <dbReference type="ARBA" id="ARBA00004651"/>
    </source>
</evidence>
<keyword evidence="5 14" id="KW-0808">Transferase</keyword>
<comment type="catalytic activity">
    <reaction evidence="13 14">
        <text>heme b + (2E,6E)-farnesyl diphosphate + H2O = Fe(II)-heme o + diphosphate</text>
        <dbReference type="Rhea" id="RHEA:28070"/>
        <dbReference type="ChEBI" id="CHEBI:15377"/>
        <dbReference type="ChEBI" id="CHEBI:33019"/>
        <dbReference type="ChEBI" id="CHEBI:60344"/>
        <dbReference type="ChEBI" id="CHEBI:60530"/>
        <dbReference type="ChEBI" id="CHEBI:175763"/>
        <dbReference type="EC" id="2.5.1.141"/>
    </reaction>
</comment>
<feature type="transmembrane region" description="Helical" evidence="14">
    <location>
        <begin position="137"/>
        <end position="158"/>
    </location>
</feature>
<dbReference type="CDD" id="cd13957">
    <property type="entry name" value="PT_UbiA_Cox10"/>
    <property type="match status" value="1"/>
</dbReference>
<dbReference type="InterPro" id="IPR044878">
    <property type="entry name" value="UbiA_sf"/>
</dbReference>
<feature type="transmembrane region" description="Helical" evidence="14">
    <location>
        <begin position="165"/>
        <end position="184"/>
    </location>
</feature>
<evidence type="ECO:0000256" key="7">
    <source>
        <dbReference type="ARBA" id="ARBA00022989"/>
    </source>
</evidence>
<dbReference type="Proteomes" id="UP000638648">
    <property type="component" value="Unassembled WGS sequence"/>
</dbReference>
<evidence type="ECO:0000256" key="6">
    <source>
        <dbReference type="ARBA" id="ARBA00022692"/>
    </source>
</evidence>
<gene>
    <name evidence="14" type="primary">ctaB</name>
    <name evidence="16" type="ORF">HEB94_007914</name>
</gene>
<dbReference type="PANTHER" id="PTHR43448:SF7">
    <property type="entry name" value="4-HYDROXYBENZOATE SOLANESYLTRANSFERASE"/>
    <property type="match status" value="1"/>
</dbReference>
<comment type="caution">
    <text evidence="16">The sequence shown here is derived from an EMBL/GenBank/DDBJ whole genome shotgun (WGS) entry which is preliminary data.</text>
</comment>
<proteinExistence type="inferred from homology"/>
<feature type="transmembrane region" description="Helical" evidence="14">
    <location>
        <begin position="111"/>
        <end position="131"/>
    </location>
</feature>
<feature type="transmembrane region" description="Helical" evidence="14">
    <location>
        <begin position="69"/>
        <end position="90"/>
    </location>
</feature>
<dbReference type="AlphaFoldDB" id="A0A927N2D9"/>
<dbReference type="PANTHER" id="PTHR43448">
    <property type="entry name" value="PROTOHEME IX FARNESYLTRANSFERASE, MITOCHONDRIAL"/>
    <property type="match status" value="1"/>
</dbReference>
<dbReference type="NCBIfam" id="TIGR01473">
    <property type="entry name" value="cyoE_ctaB"/>
    <property type="match status" value="1"/>
</dbReference>
<keyword evidence="6 14" id="KW-0812">Transmembrane</keyword>
<comment type="similarity">
    <text evidence="14">Belongs to the UbiA prenyltransferase family. Protoheme IX farnesyltransferase subfamily.</text>
</comment>
<dbReference type="FunFam" id="1.10.357.140:FF:000001">
    <property type="entry name" value="Protoheme IX farnesyltransferase"/>
    <property type="match status" value="1"/>
</dbReference>
<dbReference type="InterPro" id="IPR006369">
    <property type="entry name" value="Protohaem_IX_farnesylTrfase"/>
</dbReference>
<feature type="transmembrane region" description="Helical" evidence="14">
    <location>
        <begin position="190"/>
        <end position="214"/>
    </location>
</feature>
<comment type="pathway">
    <text evidence="2 14">Porphyrin-containing compound metabolism; heme O biosynthesis; heme O from protoheme: step 1/1.</text>
</comment>
<evidence type="ECO:0000256" key="9">
    <source>
        <dbReference type="ARBA" id="ARBA00023136"/>
    </source>
</evidence>
<comment type="miscellaneous">
    <text evidence="14">Carbon 2 of the heme B porphyrin ring is defined according to the Fischer nomenclature.</text>
</comment>
<comment type="subcellular location">
    <subcellularLocation>
        <location evidence="1 14">Cell membrane</location>
        <topology evidence="1 14">Multi-pass membrane protein</topology>
    </subcellularLocation>
</comment>
<dbReference type="GO" id="GO:0048034">
    <property type="term" value="P:heme O biosynthetic process"/>
    <property type="evidence" value="ECO:0007669"/>
    <property type="project" value="UniProtKB-UniRule"/>
</dbReference>
<feature type="transmembrane region" description="Helical" evidence="14">
    <location>
        <begin position="261"/>
        <end position="282"/>
    </location>
</feature>
<sequence>MAAVDSGPVHSGSVERDLHPGAPAGRPSWRDVVSAYVALTKPRIIELLLVTTVPVMFLAQGGVPNLGLVLATVLGGILAAGSANTLNCVLDRDIDERMRRTRRRPLPRHAVSPRNAAMFGLLLGLVATLWLGLLVNWLSALLALAANAFYILVYTMVLKRRTAQNIVWGGIAGCFPVAIGWTAVRGSLDWAPLALVLVVFFWTPPHTWTLAMRYREDYAAAGVPMLPVVATERAVAWQVVAYSGATVLASLALWPIAPTGWFYPVAAAVLGALVMVEAFALVRRVARGQSGPALRPMRFFHWSNLYLALLFVAVAIDPLLTR</sequence>
<evidence type="ECO:0000256" key="10">
    <source>
        <dbReference type="ARBA" id="ARBA00030253"/>
    </source>
</evidence>
<evidence type="ECO:0000256" key="8">
    <source>
        <dbReference type="ARBA" id="ARBA00023133"/>
    </source>
</evidence>
<keyword evidence="17" id="KW-1185">Reference proteome</keyword>
<evidence type="ECO:0000256" key="5">
    <source>
        <dbReference type="ARBA" id="ARBA00022679"/>
    </source>
</evidence>
<keyword evidence="9 14" id="KW-0472">Membrane</keyword>
<keyword evidence="8 14" id="KW-0350">Heme biosynthesis</keyword>
<evidence type="ECO:0000256" key="11">
    <source>
        <dbReference type="ARBA" id="ARBA00040810"/>
    </source>
</evidence>
<evidence type="ECO:0000256" key="3">
    <source>
        <dbReference type="ARBA" id="ARBA00012292"/>
    </source>
</evidence>
<comment type="function">
    <text evidence="14">Converts heme B (protoheme IX) to heme O by substitution of the vinyl group on carbon 2 of heme B porphyrin ring with a hydroxyethyl farnesyl side group.</text>
</comment>
<protein>
    <recommendedName>
        <fullName evidence="11 14">Protoheme IX farnesyltransferase</fullName>
        <ecNumber evidence="3 14">2.5.1.141</ecNumber>
    </recommendedName>
    <alternativeName>
        <fullName evidence="12 14">Heme B farnesyltransferase</fullName>
    </alternativeName>
    <alternativeName>
        <fullName evidence="10 14">Heme O synthase</fullName>
    </alternativeName>
</protein>
<dbReference type="Pfam" id="PF01040">
    <property type="entry name" value="UbiA"/>
    <property type="match status" value="1"/>
</dbReference>
<feature type="transmembrane region" description="Helical" evidence="14">
    <location>
        <begin position="44"/>
        <end position="63"/>
    </location>
</feature>
<feature type="transmembrane region" description="Helical" evidence="14">
    <location>
        <begin position="303"/>
        <end position="320"/>
    </location>
</feature>
<dbReference type="Gene3D" id="1.10.357.140">
    <property type="entry name" value="UbiA prenyltransferase"/>
    <property type="match status" value="1"/>
</dbReference>
<accession>A0A927N2D9</accession>
<organism evidence="16 17">
    <name type="scientific">Actinopolymorpha pittospori</name>
    <dbReference type="NCBI Taxonomy" id="648752"/>
    <lineage>
        <taxon>Bacteria</taxon>
        <taxon>Bacillati</taxon>
        <taxon>Actinomycetota</taxon>
        <taxon>Actinomycetes</taxon>
        <taxon>Propionibacteriales</taxon>
        <taxon>Actinopolymorphaceae</taxon>
        <taxon>Actinopolymorpha</taxon>
    </lineage>
</organism>
<dbReference type="EMBL" id="JADBEM010000001">
    <property type="protein sequence ID" value="MBE1611066.1"/>
    <property type="molecule type" value="Genomic_DNA"/>
</dbReference>
<evidence type="ECO:0000256" key="2">
    <source>
        <dbReference type="ARBA" id="ARBA00004919"/>
    </source>
</evidence>
<keyword evidence="7 14" id="KW-1133">Transmembrane helix</keyword>
<evidence type="ECO:0000256" key="12">
    <source>
        <dbReference type="ARBA" id="ARBA00042475"/>
    </source>
</evidence>
<dbReference type="InterPro" id="IPR000537">
    <property type="entry name" value="UbiA_prenyltransferase"/>
</dbReference>
<keyword evidence="4 14" id="KW-1003">Cell membrane</keyword>
<name>A0A927N2D9_9ACTN</name>
<dbReference type="HAMAP" id="MF_00154">
    <property type="entry name" value="CyoE_CtaB"/>
    <property type="match status" value="1"/>
</dbReference>
<evidence type="ECO:0000256" key="13">
    <source>
        <dbReference type="ARBA" id="ARBA00047690"/>
    </source>
</evidence>
<dbReference type="NCBIfam" id="NF003349">
    <property type="entry name" value="PRK04375.1-2"/>
    <property type="match status" value="1"/>
</dbReference>
<evidence type="ECO:0000256" key="14">
    <source>
        <dbReference type="HAMAP-Rule" id="MF_00154"/>
    </source>
</evidence>